<keyword evidence="2" id="KW-1185">Reference proteome</keyword>
<gene>
    <name evidence="1" type="ORF">NBO_64g0044</name>
</gene>
<dbReference type="VEuPathDB" id="MicrosporidiaDB:NBO_64g0044"/>
<dbReference type="HOGENOM" id="CLU_2543150_0_0_1"/>
<protein>
    <submittedName>
        <fullName evidence="1">Uncharacterized protein</fullName>
    </submittedName>
</protein>
<dbReference type="AlphaFoldDB" id="R0MLF7"/>
<evidence type="ECO:0000313" key="2">
    <source>
        <dbReference type="Proteomes" id="UP000016927"/>
    </source>
</evidence>
<sequence length="83" mass="9693">MCLSFFFLMVDFETQIIMKIILNDKTAPIIQKGRNCLIKGKKQDKIKTIKGEKTIRISKEIRVPLFLDLYLAIVRVSKLMKSF</sequence>
<reference evidence="1 2" key="1">
    <citation type="journal article" date="2013" name="BMC Genomics">
        <title>Comparative genomics of parasitic silkworm microsporidia reveal an association between genome expansion and host adaptation.</title>
        <authorList>
            <person name="Pan G."/>
            <person name="Xu J."/>
            <person name="Li T."/>
            <person name="Xia Q."/>
            <person name="Liu S.L."/>
            <person name="Zhang G."/>
            <person name="Li S."/>
            <person name="Li C."/>
            <person name="Liu H."/>
            <person name="Yang L."/>
            <person name="Liu T."/>
            <person name="Zhang X."/>
            <person name="Wu Z."/>
            <person name="Fan W."/>
            <person name="Dang X."/>
            <person name="Xiang H."/>
            <person name="Tao M."/>
            <person name="Li Y."/>
            <person name="Hu J."/>
            <person name="Li Z."/>
            <person name="Lin L."/>
            <person name="Luo J."/>
            <person name="Geng L."/>
            <person name="Wang L."/>
            <person name="Long M."/>
            <person name="Wan Y."/>
            <person name="He N."/>
            <person name="Zhang Z."/>
            <person name="Lu C."/>
            <person name="Keeling P.J."/>
            <person name="Wang J."/>
            <person name="Xiang Z."/>
            <person name="Zhou Z."/>
        </authorList>
    </citation>
    <scope>NUCLEOTIDE SEQUENCE [LARGE SCALE GENOMIC DNA]</scope>
    <source>
        <strain evidence="2">CQ1 / CVCC 102059</strain>
    </source>
</reference>
<accession>R0MLF7</accession>
<organism evidence="1 2">
    <name type="scientific">Nosema bombycis (strain CQ1 / CVCC 102059)</name>
    <name type="common">Microsporidian parasite</name>
    <name type="synonym">Pebrine of silkworm</name>
    <dbReference type="NCBI Taxonomy" id="578461"/>
    <lineage>
        <taxon>Eukaryota</taxon>
        <taxon>Fungi</taxon>
        <taxon>Fungi incertae sedis</taxon>
        <taxon>Microsporidia</taxon>
        <taxon>Nosematidae</taxon>
        <taxon>Nosema</taxon>
    </lineage>
</organism>
<name>R0MLF7_NOSB1</name>
<proteinExistence type="predicted"/>
<dbReference type="EMBL" id="KB908972">
    <property type="protein sequence ID" value="EOB13663.1"/>
    <property type="molecule type" value="Genomic_DNA"/>
</dbReference>
<dbReference type="Proteomes" id="UP000016927">
    <property type="component" value="Unassembled WGS sequence"/>
</dbReference>
<evidence type="ECO:0000313" key="1">
    <source>
        <dbReference type="EMBL" id="EOB13663.1"/>
    </source>
</evidence>